<dbReference type="InterPro" id="IPR011766">
    <property type="entry name" value="TPP_enzyme_TPP-bd"/>
</dbReference>
<keyword evidence="2 3" id="KW-0786">Thiamine pyrophosphate</keyword>
<dbReference type="Gene3D" id="3.40.50.970">
    <property type="match status" value="2"/>
</dbReference>
<dbReference type="InterPro" id="IPR045229">
    <property type="entry name" value="TPP_enz"/>
</dbReference>
<protein>
    <submittedName>
        <fullName evidence="7">Acetolactate synthase isozyme 2 large subunit</fullName>
    </submittedName>
</protein>
<dbReference type="SUPFAM" id="SSF52518">
    <property type="entry name" value="Thiamin diphosphate-binding fold (THDP-binding)"/>
    <property type="match status" value="2"/>
</dbReference>
<evidence type="ECO:0000256" key="2">
    <source>
        <dbReference type="ARBA" id="ARBA00023052"/>
    </source>
</evidence>
<evidence type="ECO:0000256" key="3">
    <source>
        <dbReference type="RuleBase" id="RU362132"/>
    </source>
</evidence>
<sequence>MTHDHAPRSAAQALVAQLHANGVRQVFTVPGESFLPVLDALYESGIEVITCRQEGGAAMMAEAHGKVTGRPGVCFVTRGPGATNASAGIHVAQQDSSPMILFVGQIERGLRDREAWQEVDYRAFFGPIAKWATEIEDGARVPEYVSRAFHAATSGRPGPVVIGLPKDMLREPCPGPLAAPWQAVEAAPGAEEIARIGALLAEAERPFLLLGGSRWTEEAYADIRRFAERFDLPVATSYRRLPLFDPLHPSYAGDLGLAANPKLVARVRESDLLIVLGGRLGEVPSQGYGVLDIPNPQCRLVHIHPGPEEIGRVYVPHLAVNASPARTAAALAALPAPKSIPWAERTRAGHAEYRAWSEEPTPQPGGVNLGAVMVHLRETLPEDAVICNGAGNYAAWIHRFYRFRRLGSHVAPTAGSMGYGVPAAVAMQVLHPGRTVISLAGDGDFLMNGQEFATAIQHDLPIVCIVCDNASYGTIRMHQERDFPGRVLATDLRNPDFAAYARAFGGFGITVERTEDFPEALRAARDSGQPAIVHLKISTDAISPGATLEAIRAGALKGR</sequence>
<dbReference type="Pfam" id="PF02776">
    <property type="entry name" value="TPP_enzyme_N"/>
    <property type="match status" value="1"/>
</dbReference>
<comment type="caution">
    <text evidence="7">The sequence shown here is derived from an EMBL/GenBank/DDBJ whole genome shotgun (WGS) entry which is preliminary data.</text>
</comment>
<feature type="domain" description="Thiamine pyrophosphate enzyme central" evidence="4">
    <location>
        <begin position="194"/>
        <end position="331"/>
    </location>
</feature>
<dbReference type="InterPro" id="IPR029061">
    <property type="entry name" value="THDP-binding"/>
</dbReference>
<dbReference type="RefSeq" id="WP_238276746.1">
    <property type="nucleotide sequence ID" value="NZ_BPQR01000046.1"/>
</dbReference>
<evidence type="ECO:0000259" key="5">
    <source>
        <dbReference type="Pfam" id="PF02775"/>
    </source>
</evidence>
<reference evidence="7" key="2">
    <citation type="submission" date="2021-08" db="EMBL/GenBank/DDBJ databases">
        <authorList>
            <person name="Tani A."/>
            <person name="Ola A."/>
            <person name="Ogura Y."/>
            <person name="Katsura K."/>
            <person name="Hayashi T."/>
        </authorList>
    </citation>
    <scope>NUCLEOTIDE SEQUENCE</scope>
    <source>
        <strain evidence="7">LMG 23639</strain>
    </source>
</reference>
<reference evidence="7" key="1">
    <citation type="journal article" date="2021" name="Front. Microbiol.">
        <title>Comprehensive Comparative Genomics and Phenotyping of Methylobacterium Species.</title>
        <authorList>
            <person name="Alessa O."/>
            <person name="Ogura Y."/>
            <person name="Fujitani Y."/>
            <person name="Takami H."/>
            <person name="Hayashi T."/>
            <person name="Sahin N."/>
            <person name="Tani A."/>
        </authorList>
    </citation>
    <scope>NUCLEOTIDE SEQUENCE</scope>
    <source>
        <strain evidence="7">LMG 23639</strain>
    </source>
</reference>
<dbReference type="Pfam" id="PF00205">
    <property type="entry name" value="TPP_enzyme_M"/>
    <property type="match status" value="1"/>
</dbReference>
<organism evidence="7 8">
    <name type="scientific">Methylobacterium jeotgali</name>
    <dbReference type="NCBI Taxonomy" id="381630"/>
    <lineage>
        <taxon>Bacteria</taxon>
        <taxon>Pseudomonadati</taxon>
        <taxon>Pseudomonadota</taxon>
        <taxon>Alphaproteobacteria</taxon>
        <taxon>Hyphomicrobiales</taxon>
        <taxon>Methylobacteriaceae</taxon>
        <taxon>Methylobacterium</taxon>
    </lineage>
</organism>
<keyword evidence="8" id="KW-1185">Reference proteome</keyword>
<gene>
    <name evidence="7" type="primary">ilvG</name>
    <name evidence="7" type="ORF">AOPFMNJM_2861</name>
</gene>
<dbReference type="Gene3D" id="3.40.50.1220">
    <property type="entry name" value="TPP-binding domain"/>
    <property type="match status" value="1"/>
</dbReference>
<evidence type="ECO:0000256" key="1">
    <source>
        <dbReference type="ARBA" id="ARBA00007812"/>
    </source>
</evidence>
<feature type="domain" description="Thiamine pyrophosphate enzyme N-terminal TPP-binding" evidence="6">
    <location>
        <begin position="9"/>
        <end position="121"/>
    </location>
</feature>
<dbReference type="InterPro" id="IPR012001">
    <property type="entry name" value="Thiamin_PyroP_enz_TPP-bd_dom"/>
</dbReference>
<dbReference type="SUPFAM" id="SSF52467">
    <property type="entry name" value="DHS-like NAD/FAD-binding domain"/>
    <property type="match status" value="1"/>
</dbReference>
<dbReference type="NCBIfam" id="NF006052">
    <property type="entry name" value="PRK08199.1"/>
    <property type="match status" value="1"/>
</dbReference>
<comment type="similarity">
    <text evidence="1 3">Belongs to the TPP enzyme family.</text>
</comment>
<dbReference type="Pfam" id="PF02775">
    <property type="entry name" value="TPP_enzyme_C"/>
    <property type="match status" value="1"/>
</dbReference>
<name>A0ABQ4SWG0_9HYPH</name>
<evidence type="ECO:0000259" key="4">
    <source>
        <dbReference type="Pfam" id="PF00205"/>
    </source>
</evidence>
<dbReference type="EMBL" id="BPQR01000046">
    <property type="protein sequence ID" value="GJE07532.1"/>
    <property type="molecule type" value="Genomic_DNA"/>
</dbReference>
<dbReference type="PANTHER" id="PTHR18968:SF120">
    <property type="entry name" value="ACETOLACTATE SYNTHASE LARGE SUBUNIT"/>
    <property type="match status" value="1"/>
</dbReference>
<dbReference type="PANTHER" id="PTHR18968">
    <property type="entry name" value="THIAMINE PYROPHOSPHATE ENZYMES"/>
    <property type="match status" value="1"/>
</dbReference>
<dbReference type="CDD" id="cd00568">
    <property type="entry name" value="TPP_enzymes"/>
    <property type="match status" value="1"/>
</dbReference>
<accession>A0ABQ4SWG0</accession>
<evidence type="ECO:0000259" key="6">
    <source>
        <dbReference type="Pfam" id="PF02776"/>
    </source>
</evidence>
<dbReference type="InterPro" id="IPR029035">
    <property type="entry name" value="DHS-like_NAD/FAD-binding_dom"/>
</dbReference>
<evidence type="ECO:0000313" key="8">
    <source>
        <dbReference type="Proteomes" id="UP001055102"/>
    </source>
</evidence>
<dbReference type="Proteomes" id="UP001055102">
    <property type="component" value="Unassembled WGS sequence"/>
</dbReference>
<evidence type="ECO:0000313" key="7">
    <source>
        <dbReference type="EMBL" id="GJE07532.1"/>
    </source>
</evidence>
<dbReference type="InterPro" id="IPR012000">
    <property type="entry name" value="Thiamin_PyroP_enz_cen_dom"/>
</dbReference>
<proteinExistence type="inferred from homology"/>
<dbReference type="CDD" id="cd07035">
    <property type="entry name" value="TPP_PYR_POX_like"/>
    <property type="match status" value="1"/>
</dbReference>
<feature type="domain" description="Thiamine pyrophosphate enzyme TPP-binding" evidence="5">
    <location>
        <begin position="389"/>
        <end position="534"/>
    </location>
</feature>